<dbReference type="GO" id="GO:0004190">
    <property type="term" value="F:aspartic-type endopeptidase activity"/>
    <property type="evidence" value="ECO:0007669"/>
    <property type="project" value="UniProtKB-KW"/>
</dbReference>
<gene>
    <name evidence="4" type="primary">spoIIGA</name>
    <name evidence="4" type="ORF">GSM42_06790</name>
</gene>
<dbReference type="Pfam" id="PF03419">
    <property type="entry name" value="Peptidase_U4"/>
    <property type="match status" value="1"/>
</dbReference>
<evidence type="ECO:0000256" key="1">
    <source>
        <dbReference type="PIRNR" id="PIRNR018571"/>
    </source>
</evidence>
<dbReference type="GO" id="GO:0030436">
    <property type="term" value="P:asexual sporulation"/>
    <property type="evidence" value="ECO:0007669"/>
    <property type="project" value="InterPro"/>
</dbReference>
<keyword evidence="1" id="KW-1003">Cell membrane</keyword>
<keyword evidence="3" id="KW-0812">Transmembrane</keyword>
<dbReference type="EMBL" id="WUUL01000003">
    <property type="protein sequence ID" value="MXQ53439.1"/>
    <property type="molecule type" value="Genomic_DNA"/>
</dbReference>
<dbReference type="EC" id="3.4.23.-" evidence="1"/>
<keyword evidence="1" id="KW-0064">Aspartyl protease</keyword>
<reference evidence="4 5" key="1">
    <citation type="submission" date="2019-12" db="EMBL/GenBank/DDBJ databases">
        <title>Whole-genome analyses of novel actinobacteria.</title>
        <authorList>
            <person name="Sahin N."/>
            <person name="Saygin H."/>
        </authorList>
    </citation>
    <scope>NUCLEOTIDE SEQUENCE [LARGE SCALE GENOMIC DNA]</scope>
    <source>
        <strain evidence="4 5">KC615</strain>
    </source>
</reference>
<dbReference type="PIRSF" id="PIRSF018571">
    <property type="entry name" value="SpoIIGA"/>
    <property type="match status" value="1"/>
</dbReference>
<name>A0A6I4VPF8_9BACL</name>
<comment type="subunit">
    <text evidence="1">Self-associates. Interacts with SigE. Interacts with SpoIIR.</text>
</comment>
<keyword evidence="3" id="KW-1133">Transmembrane helix</keyword>
<comment type="subcellular location">
    <subcellularLocation>
        <location evidence="1">Cell membrane</location>
    </subcellularLocation>
</comment>
<dbReference type="NCBIfam" id="TIGR02854">
    <property type="entry name" value="spore_II_GA"/>
    <property type="match status" value="1"/>
</dbReference>
<evidence type="ECO:0000313" key="5">
    <source>
        <dbReference type="Proteomes" id="UP000430692"/>
    </source>
</evidence>
<accession>A0A6I4VPF8</accession>
<protein>
    <recommendedName>
        <fullName evidence="1">Sporulation sigma-E factor-processing peptidase</fullName>
        <ecNumber evidence="1">3.4.23.-</ecNumber>
    </recommendedName>
    <alternativeName>
        <fullName evidence="1">Membrane-associated aspartic protease</fullName>
    </alternativeName>
    <alternativeName>
        <fullName evidence="1">Stage II sporulation protein GA</fullName>
    </alternativeName>
</protein>
<dbReference type="AlphaFoldDB" id="A0A6I4VPF8"/>
<sequence length="295" mass="33608">MFLLNGCIDFLLLWLTSGIRKERTSMLRLLSSSFVGGLYATLHLWPNFTIAYTLPIKILSSILMIWIVFGYRNPIAFIRTLGVFYFVCFVTGGAMVALHYIVAGDAQVAGGILFTETKGWGSPVSWVFIMIGFPLVWLYTKFSFQSMKERDQIEQYMTAVKIQIQGKSFECTGLVDTGNQLRDPITRAPVMLVEMKQLMEYLPIEVHKMFLSKDWEQSWSDIPPEWMIKIRIIPYRAAGTDSDMMIAFKPDQVEIWRDNQWNNVGKILIGIDVGQLSTDGSYQAIIHPSCLSIVS</sequence>
<keyword evidence="1" id="KW-0378">Hydrolase</keyword>
<dbReference type="GO" id="GO:0006508">
    <property type="term" value="P:proteolysis"/>
    <property type="evidence" value="ECO:0007669"/>
    <property type="project" value="UniProtKB-KW"/>
</dbReference>
<feature type="transmembrane region" description="Helical" evidence="3">
    <location>
        <begin position="123"/>
        <end position="140"/>
    </location>
</feature>
<keyword evidence="5" id="KW-1185">Reference proteome</keyword>
<feature type="transmembrane region" description="Helical" evidence="3">
    <location>
        <begin position="51"/>
        <end position="71"/>
    </location>
</feature>
<keyword evidence="1 3" id="KW-0472">Membrane</keyword>
<keyword evidence="1" id="KW-0645">Protease</keyword>
<dbReference type="GO" id="GO:0030435">
    <property type="term" value="P:sporulation resulting in formation of a cellular spore"/>
    <property type="evidence" value="ECO:0007669"/>
    <property type="project" value="UniProtKB-KW"/>
</dbReference>
<evidence type="ECO:0000313" key="4">
    <source>
        <dbReference type="EMBL" id="MXQ53439.1"/>
    </source>
</evidence>
<comment type="similarity">
    <text evidence="1">Belongs to the peptidase U4 family.</text>
</comment>
<dbReference type="Proteomes" id="UP000430692">
    <property type="component" value="Unassembled WGS sequence"/>
</dbReference>
<organism evidence="4 5">
    <name type="scientific">Shimazuella alba</name>
    <dbReference type="NCBI Taxonomy" id="2690964"/>
    <lineage>
        <taxon>Bacteria</taxon>
        <taxon>Bacillati</taxon>
        <taxon>Bacillota</taxon>
        <taxon>Bacilli</taxon>
        <taxon>Bacillales</taxon>
        <taxon>Thermoactinomycetaceae</taxon>
        <taxon>Shimazuella</taxon>
    </lineage>
</organism>
<comment type="caution">
    <text evidence="4">The sequence shown here is derived from an EMBL/GenBank/DDBJ whole genome shotgun (WGS) entry which is preliminary data.</text>
</comment>
<feature type="transmembrane region" description="Helical" evidence="3">
    <location>
        <begin position="83"/>
        <end position="103"/>
    </location>
</feature>
<feature type="active site" evidence="2">
    <location>
        <position position="176"/>
    </location>
</feature>
<proteinExistence type="inferred from homology"/>
<dbReference type="GO" id="GO:0005886">
    <property type="term" value="C:plasma membrane"/>
    <property type="evidence" value="ECO:0007669"/>
    <property type="project" value="UniProtKB-SubCell"/>
</dbReference>
<dbReference type="InterPro" id="IPR005081">
    <property type="entry name" value="SpoIIGA"/>
</dbReference>
<keyword evidence="1" id="KW-0749">Sporulation</keyword>
<evidence type="ECO:0000256" key="3">
    <source>
        <dbReference type="SAM" id="Phobius"/>
    </source>
</evidence>
<comment type="function">
    <text evidence="1">Probable aspartic protease that is responsible for the proteolytic cleavage of the RNA polymerase sigma E factor (SigE/spoIIGB) to yield the active peptide in the mother cell during sporulation. Responds to a signal from the forespore that is triggered by the extracellular signal protein SpoIIR.</text>
</comment>
<evidence type="ECO:0000256" key="2">
    <source>
        <dbReference type="PIRSR" id="PIRSR018571-1"/>
    </source>
</evidence>